<dbReference type="EMBL" id="JBAHYK010005660">
    <property type="protein sequence ID" value="KAL0562461.1"/>
    <property type="molecule type" value="Genomic_DNA"/>
</dbReference>
<reference evidence="1 2" key="1">
    <citation type="submission" date="2024-02" db="EMBL/GenBank/DDBJ databases">
        <title>A draft genome for the cacao thread blight pathogen Marasmius crinis-equi.</title>
        <authorList>
            <person name="Cohen S.P."/>
            <person name="Baruah I.K."/>
            <person name="Amoako-Attah I."/>
            <person name="Bukari Y."/>
            <person name="Meinhardt L.W."/>
            <person name="Bailey B.A."/>
        </authorList>
    </citation>
    <scope>NUCLEOTIDE SEQUENCE [LARGE SCALE GENOMIC DNA]</scope>
    <source>
        <strain evidence="1 2">GH-76</strain>
    </source>
</reference>
<evidence type="ECO:0000313" key="1">
    <source>
        <dbReference type="EMBL" id="KAL0562461.1"/>
    </source>
</evidence>
<proteinExistence type="predicted"/>
<organism evidence="1 2">
    <name type="scientific">Marasmius crinis-equi</name>
    <dbReference type="NCBI Taxonomy" id="585013"/>
    <lineage>
        <taxon>Eukaryota</taxon>
        <taxon>Fungi</taxon>
        <taxon>Dikarya</taxon>
        <taxon>Basidiomycota</taxon>
        <taxon>Agaricomycotina</taxon>
        <taxon>Agaricomycetes</taxon>
        <taxon>Agaricomycetidae</taxon>
        <taxon>Agaricales</taxon>
        <taxon>Marasmiineae</taxon>
        <taxon>Marasmiaceae</taxon>
        <taxon>Marasmius</taxon>
    </lineage>
</organism>
<protein>
    <submittedName>
        <fullName evidence="1">Uncharacterized protein</fullName>
    </submittedName>
</protein>
<evidence type="ECO:0000313" key="2">
    <source>
        <dbReference type="Proteomes" id="UP001465976"/>
    </source>
</evidence>
<feature type="non-terminal residue" evidence="1">
    <location>
        <position position="1"/>
    </location>
</feature>
<dbReference type="Proteomes" id="UP001465976">
    <property type="component" value="Unassembled WGS sequence"/>
</dbReference>
<sequence>RKNEVEYLNRRYRDVPTFGDGTICRFKKEVAKFSRFAGRDYEDSLLCAMPCYEGLFPDELDDLIQDVTFIFATFLSYSSLRQYTDSTLATFRTVTKELGKALRRYSSTITSINTVETEQEVQSRLKWDTDGKKDAQGKSFPKVTYKGHALGHQVQA</sequence>
<accession>A0ABR3EHV6</accession>
<gene>
    <name evidence="1" type="ORF">V5O48_019626</name>
</gene>
<name>A0ABR3EHV6_9AGAR</name>
<keyword evidence="2" id="KW-1185">Reference proteome</keyword>
<comment type="caution">
    <text evidence="1">The sequence shown here is derived from an EMBL/GenBank/DDBJ whole genome shotgun (WGS) entry which is preliminary data.</text>
</comment>
<feature type="non-terminal residue" evidence="1">
    <location>
        <position position="156"/>
    </location>
</feature>